<reference evidence="1 2" key="1">
    <citation type="journal article" date="2013" name="PLoS Genet.">
        <title>Genomic mechanisms accounting for the adaptation to parasitism in nematode-trapping fungi.</title>
        <authorList>
            <person name="Meerupati T."/>
            <person name="Andersson K.M."/>
            <person name="Friman E."/>
            <person name="Kumar D."/>
            <person name="Tunlid A."/>
            <person name="Ahren D."/>
        </authorList>
    </citation>
    <scope>NUCLEOTIDE SEQUENCE [LARGE SCALE GENOMIC DNA]</scope>
    <source>
        <strain evidence="1 2">CBS 200.50</strain>
    </source>
</reference>
<keyword evidence="2" id="KW-1185">Reference proteome</keyword>
<name>S8C8Z0_DACHA</name>
<dbReference type="HOGENOM" id="CLU_1885285_0_0_1"/>
<evidence type="ECO:0000313" key="2">
    <source>
        <dbReference type="Proteomes" id="UP000015100"/>
    </source>
</evidence>
<protein>
    <submittedName>
        <fullName evidence="1">Uncharacterized protein</fullName>
    </submittedName>
</protein>
<dbReference type="AlphaFoldDB" id="S8C8Z0"/>
<evidence type="ECO:0000313" key="1">
    <source>
        <dbReference type="EMBL" id="EPS44132.1"/>
    </source>
</evidence>
<reference evidence="2" key="2">
    <citation type="submission" date="2013-04" db="EMBL/GenBank/DDBJ databases">
        <title>Genomic mechanisms accounting for the adaptation to parasitism in nematode-trapping fungi.</title>
        <authorList>
            <person name="Ahren D.G."/>
        </authorList>
    </citation>
    <scope>NUCLEOTIDE SEQUENCE [LARGE SCALE GENOMIC DNA]</scope>
    <source>
        <strain evidence="2">CBS 200.50</strain>
    </source>
</reference>
<dbReference type="OMA" id="WKLCINS"/>
<proteinExistence type="predicted"/>
<dbReference type="OrthoDB" id="5272216at2759"/>
<accession>S8C8Z0</accession>
<sequence>MRNDGERNKDWKLCINSIISDGSYRRIKSLSYLNQPLFPIQASNLAIDCFRYRWPEDKTLDYFISHLRFMLNKKIPSVLRGAYTVMDLLDLIRRTALEELKGFWRDPASLVLVLKKPVFAETGTVYLSVGVAPAPIWRTVKSFEVANTRKK</sequence>
<dbReference type="EMBL" id="AQGS01000057">
    <property type="protein sequence ID" value="EPS44132.1"/>
    <property type="molecule type" value="Genomic_DNA"/>
</dbReference>
<dbReference type="Proteomes" id="UP000015100">
    <property type="component" value="Unassembled WGS sequence"/>
</dbReference>
<comment type="caution">
    <text evidence="1">The sequence shown here is derived from an EMBL/GenBank/DDBJ whole genome shotgun (WGS) entry which is preliminary data.</text>
</comment>
<gene>
    <name evidence="1" type="ORF">H072_1833</name>
</gene>
<organism evidence="1 2">
    <name type="scientific">Dactylellina haptotyla (strain CBS 200.50)</name>
    <name type="common">Nematode-trapping fungus</name>
    <name type="synonym">Monacrosporium haptotylum</name>
    <dbReference type="NCBI Taxonomy" id="1284197"/>
    <lineage>
        <taxon>Eukaryota</taxon>
        <taxon>Fungi</taxon>
        <taxon>Dikarya</taxon>
        <taxon>Ascomycota</taxon>
        <taxon>Pezizomycotina</taxon>
        <taxon>Orbiliomycetes</taxon>
        <taxon>Orbiliales</taxon>
        <taxon>Orbiliaceae</taxon>
        <taxon>Dactylellina</taxon>
    </lineage>
</organism>